<evidence type="ECO:0000256" key="2">
    <source>
        <dbReference type="SAM" id="SignalP"/>
    </source>
</evidence>
<dbReference type="PANTHER" id="PTHR31105">
    <property type="entry name" value="EXTRA-LARGE G-PROTEIN-LIKE"/>
    <property type="match status" value="1"/>
</dbReference>
<dbReference type="GO" id="GO:1900150">
    <property type="term" value="P:regulation of defense response to fungus"/>
    <property type="evidence" value="ECO:0007669"/>
    <property type="project" value="InterPro"/>
</dbReference>
<evidence type="ECO:0000313" key="5">
    <source>
        <dbReference type="RefSeq" id="XP_029120578.1"/>
    </source>
</evidence>
<keyword evidence="4" id="KW-1185">Reference proteome</keyword>
<dbReference type="OrthoDB" id="1930285at2759"/>
<feature type="domain" description="Probable zinc-ribbon" evidence="3">
    <location>
        <begin position="510"/>
        <end position="553"/>
    </location>
</feature>
<proteinExistence type="predicted"/>
<keyword evidence="2" id="KW-0732">Signal</keyword>
<feature type="region of interest" description="Disordered" evidence="1">
    <location>
        <begin position="306"/>
        <end position="347"/>
    </location>
</feature>
<feature type="compositionally biased region" description="Polar residues" evidence="1">
    <location>
        <begin position="63"/>
        <end position="78"/>
    </location>
</feature>
<evidence type="ECO:0000313" key="4">
    <source>
        <dbReference type="Proteomes" id="UP000504607"/>
    </source>
</evidence>
<evidence type="ECO:0000256" key="1">
    <source>
        <dbReference type="SAM" id="MobiDB-lite"/>
    </source>
</evidence>
<feature type="signal peptide" evidence="2">
    <location>
        <begin position="1"/>
        <end position="18"/>
    </location>
</feature>
<feature type="chain" id="PRO_5035458101" evidence="2">
    <location>
        <begin position="19"/>
        <end position="719"/>
    </location>
</feature>
<name>A0A8N4EWZ0_ELAGV</name>
<feature type="compositionally biased region" description="Polar residues" evidence="1">
    <location>
        <begin position="168"/>
        <end position="179"/>
    </location>
</feature>
<dbReference type="AlphaFoldDB" id="A0A8N4EWZ0"/>
<dbReference type="PANTHER" id="PTHR31105:SF38">
    <property type="entry name" value="PROTEIN ENHANCED DISEASE RESISTANCE 4"/>
    <property type="match status" value="1"/>
</dbReference>
<feature type="compositionally biased region" description="Polar residues" evidence="1">
    <location>
        <begin position="332"/>
        <end position="343"/>
    </location>
</feature>
<feature type="region of interest" description="Disordered" evidence="1">
    <location>
        <begin position="24"/>
        <end position="78"/>
    </location>
</feature>
<feature type="region of interest" description="Disordered" evidence="1">
    <location>
        <begin position="145"/>
        <end position="201"/>
    </location>
</feature>
<accession>A0A8N4EWZ0</accession>
<dbReference type="InterPro" id="IPR040244">
    <property type="entry name" value="EDR4-like"/>
</dbReference>
<reference evidence="5" key="1">
    <citation type="submission" date="2025-08" db="UniProtKB">
        <authorList>
            <consortium name="RefSeq"/>
        </authorList>
    </citation>
    <scope>IDENTIFICATION</scope>
</reference>
<feature type="compositionally biased region" description="Basic and acidic residues" evidence="1">
    <location>
        <begin position="257"/>
        <end position="268"/>
    </location>
</feature>
<dbReference type="Pfam" id="PF11331">
    <property type="entry name" value="Zn_ribbon_12"/>
    <property type="match status" value="1"/>
</dbReference>
<sequence>MAELSFSVASLLFSLVFTIYTSKKEREGRRNKDIKSSRPDLQPKNRTAAGEKVNSRSPEVDHSQSLSDIGASDNGSTSSVKQMFACSTSAHSSELEHEEKEAILANIYSLDPGAKCNHRENGEASGEIGIQENGSDTNQLAIRSDDASQSQPDGGVHPKTEAQKSLKPGQQPSESSNEMNKVEEPPESVSQSVASKEDMVDRGSADALDLSFRSLATRSSRAYDGSVSSLDDGYNNRARDRYLRLSRRTYRPPKALDAADNKGKEGEAVSRSNQMTIDVEADLRARNLPSKLSNERYGSSIMRMHEPSRETSFASEDFHSVQNGREPENDGPSKSVSRGSSFQHESKSSKYLRYGSMDLLRKMFELKYQLHGSNQSVQGGEPCSRGIDVQQPLYRKSERQPPQYFNSNLFHHPPEAIYGPRQIAFRQHQFSQKPFSAQRSCSCVHCCLEDRQFRLQPNHCADGISRAHAHKLCSHSSTAGSSGMPDREQEKLRYNEKRKRKKNHCRPISGGAPFMICYNCFELLQLPADFLISRRRVNKLKCTACSEVLQLSFPAIAHISPQSPGKVVHPCNEVGNCTDVATGSVSHSNDFSQGDPASFSEVYGFSSTKSFSAEAEPVLHVSRNTSEGKNDQQISGLPLHRLMGYSSATELLYKYWDTDEGYESIESMVTHSYRPSQESHVIDRLREHGKSTSCHKRIGPCTDPDCMEIHEEEESPQPF</sequence>
<protein>
    <submittedName>
        <fullName evidence="5">Protein ENHANCED DISEASE RESISTANCE 4 isoform X1</fullName>
    </submittedName>
</protein>
<dbReference type="RefSeq" id="XP_029120578.1">
    <property type="nucleotide sequence ID" value="XM_029264745.1"/>
</dbReference>
<feature type="region of interest" description="Disordered" evidence="1">
    <location>
        <begin position="244"/>
        <end position="272"/>
    </location>
</feature>
<gene>
    <name evidence="5" type="primary">LOC105046002</name>
</gene>
<dbReference type="InterPro" id="IPR021480">
    <property type="entry name" value="Zinc_ribbon_12"/>
</dbReference>
<dbReference type="Proteomes" id="UP000504607">
    <property type="component" value="Chromosome 5"/>
</dbReference>
<feature type="compositionally biased region" description="Basic and acidic residues" evidence="1">
    <location>
        <begin position="24"/>
        <end position="43"/>
    </location>
</feature>
<evidence type="ECO:0000259" key="3">
    <source>
        <dbReference type="Pfam" id="PF11331"/>
    </source>
</evidence>
<organism evidence="4 5">
    <name type="scientific">Elaeis guineensis var. tenera</name>
    <name type="common">Oil palm</name>
    <dbReference type="NCBI Taxonomy" id="51953"/>
    <lineage>
        <taxon>Eukaryota</taxon>
        <taxon>Viridiplantae</taxon>
        <taxon>Streptophyta</taxon>
        <taxon>Embryophyta</taxon>
        <taxon>Tracheophyta</taxon>
        <taxon>Spermatophyta</taxon>
        <taxon>Magnoliopsida</taxon>
        <taxon>Liliopsida</taxon>
        <taxon>Arecaceae</taxon>
        <taxon>Arecoideae</taxon>
        <taxon>Cocoseae</taxon>
        <taxon>Elaeidinae</taxon>
        <taxon>Elaeis</taxon>
    </lineage>
</organism>